<organism evidence="1 2">
    <name type="scientific">Prevotella denticola CRIS 18C-A</name>
    <dbReference type="NCBI Taxonomy" id="944557"/>
    <lineage>
        <taxon>Bacteria</taxon>
        <taxon>Pseudomonadati</taxon>
        <taxon>Bacteroidota</taxon>
        <taxon>Bacteroidia</taxon>
        <taxon>Bacteroidales</taxon>
        <taxon>Prevotellaceae</taxon>
        <taxon>Prevotella</taxon>
    </lineage>
</organism>
<sequence length="199" mass="22646">MTYIFLETGKPATSEAVFIKTLIENLGYNISSNKVEFVNGYKNLVNVIPTIKARCAEGGKVVIIFDADSPGNNGGYETRKKEIEEVLGENNAQAELFLFPNNEEDGDFETLLEHLIQKEKHAQMLDCYADYETCLGNDYVHPNLKGKIFTYISAMKMSSSKRRKLGNGEWMFDNAEYWSLESDYLKPLKAFLQQHCSKE</sequence>
<protein>
    <submittedName>
        <fullName evidence="1">Uncharacterized protein</fullName>
    </submittedName>
</protein>
<dbReference type="AlphaFoldDB" id="F0H734"/>
<dbReference type="Pfam" id="PF11536">
    <property type="entry name" value="DUF3226"/>
    <property type="match status" value="1"/>
</dbReference>
<reference evidence="1 2" key="1">
    <citation type="submission" date="2011-02" db="EMBL/GenBank/DDBJ databases">
        <authorList>
            <person name="Durkin A.S."/>
            <person name="Madupu R."/>
            <person name="Torralba M."/>
            <person name="Gillis M."/>
            <person name="Methe B."/>
            <person name="Sutton G."/>
            <person name="Nelson K.E."/>
        </authorList>
    </citation>
    <scope>NUCLEOTIDE SEQUENCE [LARGE SCALE GENOMIC DNA]</scope>
    <source>
        <strain evidence="1 2">CRIS 18C-A</strain>
    </source>
</reference>
<dbReference type="Proteomes" id="UP000003155">
    <property type="component" value="Unassembled WGS sequence"/>
</dbReference>
<accession>F0H734</accession>
<name>F0H734_9BACT</name>
<evidence type="ECO:0000313" key="2">
    <source>
        <dbReference type="Proteomes" id="UP000003155"/>
    </source>
</evidence>
<dbReference type="EMBL" id="AEXO01000066">
    <property type="protein sequence ID" value="EGC86399.1"/>
    <property type="molecule type" value="Genomic_DNA"/>
</dbReference>
<keyword evidence="2" id="KW-1185">Reference proteome</keyword>
<dbReference type="RefSeq" id="WP_004353326.1">
    <property type="nucleotide sequence ID" value="NZ_AEXO01000066.1"/>
</dbReference>
<comment type="caution">
    <text evidence="1">The sequence shown here is derived from an EMBL/GenBank/DDBJ whole genome shotgun (WGS) entry which is preliminary data.</text>
</comment>
<gene>
    <name evidence="1" type="ORF">HMPREF9303_0454</name>
</gene>
<evidence type="ECO:0000313" key="1">
    <source>
        <dbReference type="EMBL" id="EGC86399.1"/>
    </source>
</evidence>
<proteinExistence type="predicted"/>
<dbReference type="InterPro" id="IPR024508">
    <property type="entry name" value="DUF3226"/>
</dbReference>